<feature type="region of interest" description="Disordered" evidence="1">
    <location>
        <begin position="72"/>
        <end position="122"/>
    </location>
</feature>
<name>A0A6B3N743_9CYAN</name>
<gene>
    <name evidence="2" type="ORF">F6J89_07210</name>
</gene>
<feature type="compositionally biased region" description="Low complexity" evidence="1">
    <location>
        <begin position="180"/>
        <end position="197"/>
    </location>
</feature>
<feature type="region of interest" description="Disordered" evidence="1">
    <location>
        <begin position="168"/>
        <end position="198"/>
    </location>
</feature>
<protein>
    <submittedName>
        <fullName evidence="2">DUF3769 domain-containing protein</fullName>
    </submittedName>
</protein>
<reference evidence="2" key="1">
    <citation type="submission" date="2019-11" db="EMBL/GenBank/DDBJ databases">
        <title>Genomic insights into an expanded diversity of filamentous marine cyanobacteria reveals the extraordinary biosynthetic potential of Moorea and Okeania.</title>
        <authorList>
            <person name="Ferreira Leao T."/>
            <person name="Wang M."/>
            <person name="Moss N."/>
            <person name="Da Silva R."/>
            <person name="Sanders J."/>
            <person name="Nurk S."/>
            <person name="Gurevich A."/>
            <person name="Humphrey G."/>
            <person name="Reher R."/>
            <person name="Zhu Q."/>
            <person name="Belda-Ferre P."/>
            <person name="Glukhov E."/>
            <person name="Rex R."/>
            <person name="Dorrestein P.C."/>
            <person name="Knight R."/>
            <person name="Pevzner P."/>
            <person name="Gerwick W.H."/>
            <person name="Gerwick L."/>
        </authorList>
    </citation>
    <scope>NUCLEOTIDE SEQUENCE</scope>
    <source>
        <strain evidence="2">SIO1C4</strain>
    </source>
</reference>
<dbReference type="PANTHER" id="PTHR30189:SF1">
    <property type="entry name" value="LPS-ASSEMBLY PROTEIN LPTD"/>
    <property type="match status" value="1"/>
</dbReference>
<dbReference type="PANTHER" id="PTHR30189">
    <property type="entry name" value="LPS-ASSEMBLY PROTEIN"/>
    <property type="match status" value="1"/>
</dbReference>
<dbReference type="Pfam" id="PF12600">
    <property type="entry name" value="DUF3769"/>
    <property type="match status" value="1"/>
</dbReference>
<dbReference type="EMBL" id="JAAHFQ010000098">
    <property type="protein sequence ID" value="NER27417.1"/>
    <property type="molecule type" value="Genomic_DNA"/>
</dbReference>
<comment type="caution">
    <text evidence="2">The sequence shown here is derived from an EMBL/GenBank/DDBJ whole genome shotgun (WGS) entry which is preliminary data.</text>
</comment>
<organism evidence="2">
    <name type="scientific">Symploca sp. SIO1C4</name>
    <dbReference type="NCBI Taxonomy" id="2607765"/>
    <lineage>
        <taxon>Bacteria</taxon>
        <taxon>Bacillati</taxon>
        <taxon>Cyanobacteriota</taxon>
        <taxon>Cyanophyceae</taxon>
        <taxon>Coleofasciculales</taxon>
        <taxon>Coleofasciculaceae</taxon>
        <taxon>Symploca</taxon>
    </lineage>
</organism>
<dbReference type="InterPro" id="IPR022244">
    <property type="entry name" value="DUF3769"/>
</dbReference>
<dbReference type="GO" id="GO:0009279">
    <property type="term" value="C:cell outer membrane"/>
    <property type="evidence" value="ECO:0007669"/>
    <property type="project" value="TreeGrafter"/>
</dbReference>
<feature type="compositionally biased region" description="Low complexity" evidence="1">
    <location>
        <begin position="76"/>
        <end position="90"/>
    </location>
</feature>
<accession>A0A6B3N743</accession>
<dbReference type="GO" id="GO:1990351">
    <property type="term" value="C:transporter complex"/>
    <property type="evidence" value="ECO:0007669"/>
    <property type="project" value="TreeGrafter"/>
</dbReference>
<sequence length="802" mass="88877">MLQPVQPPAAPQIVQFVNPEDSASEDKVLQEALFSLKAGNISTQLKPTATLPETLAVESSLVKNRIKNHASIGTLQQKQQQGKQSSRQSSPEIKVSPPTREEEEERQEQQLRSNNSQGDLTLPTLVDHSAVNLGPALGISYPEQQEVPVTIVKRLLVQERGGKLREFEFSVPASSTPYRSAQGSQQSQSPQGQESQSTEANIPIEAGSVIELSADRQEYDAQRQIITAEGNVILRFQDALLDADRLQVNLPNRIIVAEGNVALTRRGQVLRGERFEYYFVQDSGLILNASGELQTESTTTATGVPPSDRFVRDQPLQGVTSQGGYSFEVGASFGSEDNQRSASIQSPEGEGTLNRFRYQAESIEFEGAEAVATNVRITNDPFSPPELELRANTARFRRISPEVDEVVASKPRLVFDQGFSLPILRNRVIIDRRQRQPALFNLGFDNDERGGLFIERTFGVINTPKLEFSITPQYFVQRAIFGDDDNEGGIVNPSAFGGKAQLEATFNPRTNLVGRANLTSLEPGELDDELRASLRLRHIIGNRLPHTLNLEYSYRDRLFNGSLGFQTVQSSIGAVVTSSPTPLGKTGISLRYQAGIQNINARTDRDELLEDDRDNDRISLTRYQASASLSRGFLLWRGKTLPATPTQGLRYTPRPILPNLGLTTSITGVASAYSNGDDQQSLSGRISLTGQLGHFSRPFLDYTGFNLSYTQVTRGSESPFRFDRIADRSILSGGITQQVYGPFRIGFQTAFNLDSGEEISIDYFIEYSRRTYNILLRYNPVQDRGSIGFRINDFNWRGNPGL</sequence>
<dbReference type="Gene3D" id="2.60.450.10">
    <property type="entry name" value="Lipopolysaccharide (LPS) transport protein A like domain"/>
    <property type="match status" value="1"/>
</dbReference>
<proteinExistence type="predicted"/>
<feature type="non-terminal residue" evidence="2">
    <location>
        <position position="802"/>
    </location>
</feature>
<dbReference type="InterPro" id="IPR050218">
    <property type="entry name" value="LptD"/>
</dbReference>
<dbReference type="AlphaFoldDB" id="A0A6B3N743"/>
<evidence type="ECO:0000256" key="1">
    <source>
        <dbReference type="SAM" id="MobiDB-lite"/>
    </source>
</evidence>
<evidence type="ECO:0000313" key="2">
    <source>
        <dbReference type="EMBL" id="NER27417.1"/>
    </source>
</evidence>